<comment type="catalytic activity">
    <reaction evidence="1 9">
        <text>(2R)-2-phosphoglycerate = (2R)-3-phosphoglycerate</text>
        <dbReference type="Rhea" id="RHEA:15901"/>
        <dbReference type="ChEBI" id="CHEBI:58272"/>
        <dbReference type="ChEBI" id="CHEBI:58289"/>
        <dbReference type="EC" id="5.4.2.12"/>
    </reaction>
</comment>
<evidence type="ECO:0000256" key="11">
    <source>
        <dbReference type="PIRSR" id="PIRSR001492-1"/>
    </source>
</evidence>
<feature type="binding site" evidence="9 12">
    <location>
        <begin position="154"/>
        <end position="155"/>
    </location>
    <ligand>
        <name>substrate</name>
    </ligand>
</feature>
<dbReference type="HAMAP" id="MF_01038">
    <property type="entry name" value="GpmI"/>
    <property type="match status" value="1"/>
</dbReference>
<feature type="binding site" evidence="9 13">
    <location>
        <position position="394"/>
    </location>
    <ligand>
        <name>Mn(2+)</name>
        <dbReference type="ChEBI" id="CHEBI:29035"/>
        <label>1</label>
    </ligand>
</feature>
<evidence type="ECO:0000256" key="12">
    <source>
        <dbReference type="PIRSR" id="PIRSR001492-2"/>
    </source>
</evidence>
<evidence type="ECO:0000313" key="16">
    <source>
        <dbReference type="EMBL" id="PIV25052.1"/>
    </source>
</evidence>
<keyword evidence="5 9" id="KW-0479">Metal-binding</keyword>
<dbReference type="PANTHER" id="PTHR31637">
    <property type="entry name" value="2,3-BISPHOSPHOGLYCERATE-INDEPENDENT PHOSPHOGLYCERATE MUTASE"/>
    <property type="match status" value="1"/>
</dbReference>
<comment type="cofactor">
    <cofactor evidence="9">
        <name>Mn(2+)</name>
        <dbReference type="ChEBI" id="CHEBI:29035"/>
    </cofactor>
    <text evidence="9">Binds 2 manganese ions per subunit.</text>
</comment>
<feature type="binding site" evidence="9 12">
    <location>
        <position position="186"/>
    </location>
    <ligand>
        <name>substrate</name>
    </ligand>
</feature>
<proteinExistence type="inferred from homology"/>
<keyword evidence="6 9" id="KW-0324">Glycolysis</keyword>
<feature type="binding site" evidence="9 13">
    <location>
        <position position="12"/>
    </location>
    <ligand>
        <name>Mn(2+)</name>
        <dbReference type="ChEBI" id="CHEBI:29035"/>
        <label>2</label>
    </ligand>
</feature>
<evidence type="ECO:0000259" key="15">
    <source>
        <dbReference type="Pfam" id="PF06415"/>
    </source>
</evidence>
<comment type="similarity">
    <text evidence="4 9">Belongs to the BPG-independent phosphoglycerate mutase family.</text>
</comment>
<dbReference type="PANTHER" id="PTHR31637:SF0">
    <property type="entry name" value="2,3-BISPHOSPHOGLYCERATE-INDEPENDENT PHOSPHOGLYCERATE MUTASE"/>
    <property type="match status" value="1"/>
</dbReference>
<dbReference type="GO" id="GO:0006007">
    <property type="term" value="P:glucose catabolic process"/>
    <property type="evidence" value="ECO:0007669"/>
    <property type="project" value="InterPro"/>
</dbReference>
<dbReference type="EC" id="5.4.2.12" evidence="9 10"/>
<dbReference type="GO" id="GO:0004619">
    <property type="term" value="F:phosphoglycerate mutase activity"/>
    <property type="evidence" value="ECO:0007669"/>
    <property type="project" value="UniProtKB-UniRule"/>
</dbReference>
<evidence type="ECO:0000256" key="1">
    <source>
        <dbReference type="ARBA" id="ARBA00000370"/>
    </source>
</evidence>
<protein>
    <recommendedName>
        <fullName evidence="9 10">2,3-bisphosphoglycerate-independent phosphoglycerate mutase</fullName>
        <shortName evidence="9">BPG-independent PGAM</shortName>
        <shortName evidence="9">Phosphoglyceromutase</shortName>
        <shortName evidence="9">iPGM</shortName>
        <ecNumber evidence="9 10">5.4.2.12</ecNumber>
    </recommendedName>
</protein>
<sequence>MFKRKVVLGILDGWGIGPIWGGNGIANSNTPTFTNLWAKYPHTKLMASGKTVGLSGHEMGNSEVGHFTIGAGRITPQDATQISNSIKDKSFFQNKVLLETISYCKDKGKPLHLIGLLTEANVHASLDHIFALLDLLKLTNFIQPTFLHLFTDGRDSPPESALQLLEKLLEKIKTIGIGKIATICGRYYAMDRSGNVQKIQQTFNCVSEGRGVRADTARKAIANAYQKGLTDEYIEPTNIIENNLPIGLIKQSNAVIFFNFRQDRAREITIYFTKKIIRLRFVSFVPYKSYDMPKNVITCFSLPNVKNNLTEVISRNGLSQIHIAESEKFAHITYFFNGGTNVEFPRERRIKITSLPPASYYKFPRMKVDEITQNVIQSIDHQYDFILFNFANADMLGHIGRPEAVTKAIEAIDQNLAKITNECQKNNYNFILTADHGNAEELINPKTGELSSTHSTNLVPLIIVPNSNFCIKSNQIYSGWGLSSIAPTILQIMGIAVPPEMTSPSLIKKMVVPIEHLTTDNASNSTQPANQIYSTEQFKLQNPSPIKNIR</sequence>
<keyword evidence="7 9" id="KW-0464">Manganese</keyword>
<dbReference type="PIRSF" id="PIRSF001492">
    <property type="entry name" value="IPGAM"/>
    <property type="match status" value="1"/>
</dbReference>
<evidence type="ECO:0000313" key="17">
    <source>
        <dbReference type="Proteomes" id="UP000229966"/>
    </source>
</evidence>
<dbReference type="Gene3D" id="3.40.720.10">
    <property type="entry name" value="Alkaline Phosphatase, subunit A"/>
    <property type="match status" value="1"/>
</dbReference>
<feature type="domain" description="Metalloenzyme" evidence="14">
    <location>
        <begin position="5"/>
        <end position="495"/>
    </location>
</feature>
<dbReference type="NCBIfam" id="TIGR01307">
    <property type="entry name" value="pgm_bpd_ind"/>
    <property type="match status" value="1"/>
</dbReference>
<dbReference type="Gene3D" id="3.40.1450.10">
    <property type="entry name" value="BPG-independent phosphoglycerate mutase, domain B"/>
    <property type="match status" value="1"/>
</dbReference>
<organism evidence="16 17">
    <name type="scientific">Candidatus Berkelbacteria bacterium CG03_land_8_20_14_0_80_40_36</name>
    <dbReference type="NCBI Taxonomy" id="1974509"/>
    <lineage>
        <taxon>Bacteria</taxon>
        <taxon>Candidatus Berkelbacteria</taxon>
    </lineage>
</organism>
<dbReference type="GO" id="GO:0005829">
    <property type="term" value="C:cytosol"/>
    <property type="evidence" value="ECO:0007669"/>
    <property type="project" value="TreeGrafter"/>
</dbReference>
<feature type="binding site" evidence="9 12">
    <location>
        <position position="328"/>
    </location>
    <ligand>
        <name>substrate</name>
    </ligand>
</feature>
<evidence type="ECO:0000256" key="4">
    <source>
        <dbReference type="ARBA" id="ARBA00008819"/>
    </source>
</evidence>
<accession>A0A2M7CHE3</accession>
<feature type="active site" description="Phosphoserine intermediate" evidence="9 11">
    <location>
        <position position="62"/>
    </location>
</feature>
<dbReference type="CDD" id="cd16010">
    <property type="entry name" value="iPGM"/>
    <property type="match status" value="1"/>
</dbReference>
<evidence type="ECO:0000256" key="7">
    <source>
        <dbReference type="ARBA" id="ARBA00023211"/>
    </source>
</evidence>
<dbReference type="EMBL" id="PEUM01000108">
    <property type="protein sequence ID" value="PIV25052.1"/>
    <property type="molecule type" value="Genomic_DNA"/>
</dbReference>
<dbReference type="Proteomes" id="UP000229966">
    <property type="component" value="Unassembled WGS sequence"/>
</dbReference>
<dbReference type="InterPro" id="IPR011258">
    <property type="entry name" value="BPG-indep_PGM_N"/>
</dbReference>
<evidence type="ECO:0000256" key="5">
    <source>
        <dbReference type="ARBA" id="ARBA00022723"/>
    </source>
</evidence>
<keyword evidence="8 9" id="KW-0413">Isomerase</keyword>
<dbReference type="InterPro" id="IPR036646">
    <property type="entry name" value="PGAM_B_sf"/>
</dbReference>
<evidence type="ECO:0000256" key="2">
    <source>
        <dbReference type="ARBA" id="ARBA00002315"/>
    </source>
</evidence>
<feature type="domain" description="BPG-independent PGAM N-terminal" evidence="15">
    <location>
        <begin position="82"/>
        <end position="275"/>
    </location>
</feature>
<evidence type="ECO:0000256" key="10">
    <source>
        <dbReference type="NCBIfam" id="TIGR01307"/>
    </source>
</evidence>
<feature type="binding site" evidence="9 13">
    <location>
        <position position="435"/>
    </location>
    <ligand>
        <name>Mn(2+)</name>
        <dbReference type="ChEBI" id="CHEBI:29035"/>
        <label>2</label>
    </ligand>
</feature>
<evidence type="ECO:0000256" key="8">
    <source>
        <dbReference type="ARBA" id="ARBA00023235"/>
    </source>
</evidence>
<feature type="binding site" evidence="9 13">
    <location>
        <position position="398"/>
    </location>
    <ligand>
        <name>Mn(2+)</name>
        <dbReference type="ChEBI" id="CHEBI:29035"/>
        <label>1</label>
    </ligand>
</feature>
<evidence type="ECO:0000256" key="13">
    <source>
        <dbReference type="PIRSR" id="PIRSR001492-3"/>
    </source>
</evidence>
<dbReference type="InterPro" id="IPR006124">
    <property type="entry name" value="Metalloenzyme"/>
</dbReference>
<dbReference type="InterPro" id="IPR017850">
    <property type="entry name" value="Alkaline_phosphatase_core_sf"/>
</dbReference>
<dbReference type="GO" id="GO:0006096">
    <property type="term" value="P:glycolytic process"/>
    <property type="evidence" value="ECO:0007669"/>
    <property type="project" value="UniProtKB-UniRule"/>
</dbReference>
<dbReference type="Pfam" id="PF06415">
    <property type="entry name" value="iPGM_N"/>
    <property type="match status" value="1"/>
</dbReference>
<evidence type="ECO:0000256" key="3">
    <source>
        <dbReference type="ARBA" id="ARBA00004798"/>
    </source>
</evidence>
<dbReference type="SUPFAM" id="SSF53649">
    <property type="entry name" value="Alkaline phosphatase-like"/>
    <property type="match status" value="1"/>
</dbReference>
<dbReference type="FunFam" id="3.40.1450.10:FF:000002">
    <property type="entry name" value="2,3-bisphosphoglycerate-independent phosphoglycerate mutase"/>
    <property type="match status" value="1"/>
</dbReference>
<evidence type="ECO:0000259" key="14">
    <source>
        <dbReference type="Pfam" id="PF01676"/>
    </source>
</evidence>
<reference evidence="17" key="1">
    <citation type="submission" date="2017-09" db="EMBL/GenBank/DDBJ databases">
        <title>Depth-based differentiation of microbial function through sediment-hosted aquifers and enrichment of novel symbionts in the deep terrestrial subsurface.</title>
        <authorList>
            <person name="Probst A.J."/>
            <person name="Ladd B."/>
            <person name="Jarett J.K."/>
            <person name="Geller-Mcgrath D.E."/>
            <person name="Sieber C.M.K."/>
            <person name="Emerson J.B."/>
            <person name="Anantharaman K."/>
            <person name="Thomas B.C."/>
            <person name="Malmstrom R."/>
            <person name="Stieglmeier M."/>
            <person name="Klingl A."/>
            <person name="Woyke T."/>
            <person name="Ryan C.M."/>
            <person name="Banfield J.F."/>
        </authorList>
    </citation>
    <scope>NUCLEOTIDE SEQUENCE [LARGE SCALE GENOMIC DNA]</scope>
</reference>
<dbReference type="AlphaFoldDB" id="A0A2M7CHE3"/>
<dbReference type="InterPro" id="IPR005995">
    <property type="entry name" value="Pgm_bpd_ind"/>
</dbReference>
<feature type="binding site" evidence="9 12">
    <location>
        <begin position="261"/>
        <end position="264"/>
    </location>
    <ligand>
        <name>substrate</name>
    </ligand>
</feature>
<comment type="caution">
    <text evidence="16">The sequence shown here is derived from an EMBL/GenBank/DDBJ whole genome shotgun (WGS) entry which is preliminary data.</text>
</comment>
<comment type="function">
    <text evidence="2 9">Catalyzes the interconversion of 2-phosphoglycerate and 3-phosphoglycerate.</text>
</comment>
<dbReference type="SUPFAM" id="SSF64158">
    <property type="entry name" value="2,3-Bisphosphoglycerate-independent phosphoglycerate mutase, substrate-binding domain"/>
    <property type="match status" value="1"/>
</dbReference>
<feature type="binding site" evidence="9 12">
    <location>
        <position position="192"/>
    </location>
    <ligand>
        <name>substrate</name>
    </ligand>
</feature>
<evidence type="ECO:0000256" key="6">
    <source>
        <dbReference type="ARBA" id="ARBA00023152"/>
    </source>
</evidence>
<dbReference type="Pfam" id="PF01676">
    <property type="entry name" value="Metalloenzyme"/>
    <property type="match status" value="1"/>
</dbReference>
<name>A0A2M7CHE3_9BACT</name>
<feature type="binding site" evidence="9 13">
    <location>
        <position position="62"/>
    </location>
    <ligand>
        <name>Mn(2+)</name>
        <dbReference type="ChEBI" id="CHEBI:29035"/>
        <label>2</label>
    </ligand>
</feature>
<feature type="binding site" evidence="9 12">
    <location>
        <position position="123"/>
    </location>
    <ligand>
        <name>substrate</name>
    </ligand>
</feature>
<feature type="binding site" evidence="9 13">
    <location>
        <position position="454"/>
    </location>
    <ligand>
        <name>Mn(2+)</name>
        <dbReference type="ChEBI" id="CHEBI:29035"/>
        <label>1</label>
    </ligand>
</feature>
<dbReference type="UniPathway" id="UPA00109">
    <property type="reaction ID" value="UER00186"/>
</dbReference>
<comment type="pathway">
    <text evidence="3 9">Carbohydrate degradation; glycolysis; pyruvate from D-glyceraldehyde 3-phosphate: step 3/5.</text>
</comment>
<dbReference type="GO" id="GO:0030145">
    <property type="term" value="F:manganese ion binding"/>
    <property type="evidence" value="ECO:0007669"/>
    <property type="project" value="UniProtKB-UniRule"/>
</dbReference>
<feature type="binding site" evidence="9 13">
    <location>
        <position position="436"/>
    </location>
    <ligand>
        <name>Mn(2+)</name>
        <dbReference type="ChEBI" id="CHEBI:29035"/>
        <label>2</label>
    </ligand>
</feature>
<evidence type="ECO:0000256" key="9">
    <source>
        <dbReference type="HAMAP-Rule" id="MF_01038"/>
    </source>
</evidence>
<comment type="subunit">
    <text evidence="9">Monomer.</text>
</comment>
<gene>
    <name evidence="9" type="primary">gpmI</name>
    <name evidence="16" type="ORF">COS38_03665</name>
</gene>